<dbReference type="VEuPathDB" id="FungiDB:MCYG_03868"/>
<dbReference type="PANTHER" id="PTHR32226">
    <property type="entry name" value="TELO2-INTERACTING PROTEIN 2"/>
    <property type="match status" value="1"/>
</dbReference>
<dbReference type="PANTHER" id="PTHR32226:SF2">
    <property type="entry name" value="TELO2-INTERACTING PROTEIN 2"/>
    <property type="match status" value="1"/>
</dbReference>
<dbReference type="RefSeq" id="XP_002848362.1">
    <property type="nucleotide sequence ID" value="XM_002848316.1"/>
</dbReference>
<evidence type="ECO:0000313" key="2">
    <source>
        <dbReference type="EMBL" id="EEQ31049.1"/>
    </source>
</evidence>
<dbReference type="OrthoDB" id="6417021at2759"/>
<dbReference type="GO" id="GO:0110078">
    <property type="term" value="C:TTT Hsp90 cochaperone complex"/>
    <property type="evidence" value="ECO:0007669"/>
    <property type="project" value="InterPro"/>
</dbReference>
<dbReference type="InterPro" id="IPR018870">
    <property type="entry name" value="Tti2"/>
</dbReference>
<dbReference type="EMBL" id="DS995703">
    <property type="protein sequence ID" value="EEQ31049.1"/>
    <property type="molecule type" value="Genomic_DNA"/>
</dbReference>
<gene>
    <name evidence="2" type="ORF">MCYG_03868</name>
</gene>
<dbReference type="Pfam" id="PF10521">
    <property type="entry name" value="Tti2"/>
    <property type="match status" value="1"/>
</dbReference>
<dbReference type="eggNOG" id="ENOG502S3SJ">
    <property type="taxonomic scope" value="Eukaryota"/>
</dbReference>
<dbReference type="SUPFAM" id="SSF48371">
    <property type="entry name" value="ARM repeat"/>
    <property type="match status" value="1"/>
</dbReference>
<dbReference type="Proteomes" id="UP000002035">
    <property type="component" value="Unassembled WGS sequence"/>
</dbReference>
<comment type="similarity">
    <text evidence="1">Belongs to the TTI2 family.</text>
</comment>
<organism evidence="2 3">
    <name type="scientific">Arthroderma otae (strain ATCC MYA-4605 / CBS 113480)</name>
    <name type="common">Microsporum canis</name>
    <dbReference type="NCBI Taxonomy" id="554155"/>
    <lineage>
        <taxon>Eukaryota</taxon>
        <taxon>Fungi</taxon>
        <taxon>Dikarya</taxon>
        <taxon>Ascomycota</taxon>
        <taxon>Pezizomycotina</taxon>
        <taxon>Eurotiomycetes</taxon>
        <taxon>Eurotiomycetidae</taxon>
        <taxon>Onygenales</taxon>
        <taxon>Arthrodermataceae</taxon>
        <taxon>Microsporum</taxon>
    </lineage>
</organism>
<evidence type="ECO:0000256" key="1">
    <source>
        <dbReference type="ARBA" id="ARBA00034736"/>
    </source>
</evidence>
<dbReference type="GO" id="GO:0005829">
    <property type="term" value="C:cytosol"/>
    <property type="evidence" value="ECO:0007669"/>
    <property type="project" value="TreeGrafter"/>
</dbReference>
<dbReference type="GO" id="GO:0005634">
    <property type="term" value="C:nucleus"/>
    <property type="evidence" value="ECO:0007669"/>
    <property type="project" value="TreeGrafter"/>
</dbReference>
<keyword evidence="3" id="KW-1185">Reference proteome</keyword>
<evidence type="ECO:0000313" key="3">
    <source>
        <dbReference type="Proteomes" id="UP000002035"/>
    </source>
</evidence>
<dbReference type="HOGENOM" id="CLU_024466_1_0_1"/>
<sequence>MDACREAARSCLQRAQGNDDPNIYIQDATPYNIELYDLWSDLDGYRDSNYVSAHILVSKIEKLTKQQVLENLLIVEACLRDRKAEIPHDDQDRSAANSILQWTLGVIPPGENLAATWDEFQLADEERRASILSKYREERVKSTVGIRIISLIEPIILVENTEDILSAVAVFNSPCDPWTTNEGSQMANSFLQKYELKLRHEQGLFETTIENILLKKVKPAFSKTKTPAITPAGRKNVHPIPQPSFDPTLFDTGSKPWKFKEGYIVSILRWIIGQYQATDLSMIERHFPLLVPAILSFIDDECLAFKAVGCSLLGNLLSPLEQAKSDILRRTNLDSVFQDALSNCLLFIPTITPENESVYLLNFAYPAIFSVIRTRFSSVTTHRADTGGQLPSKTKAEVEKDAQLRAISISRILRHHIMSSYLHTSSPRPAEDTSISSYPHPLLSTLLLKQLTESIDALEIEATKYLQDIIPMLTSTLTNPFGVAYIPLLITAAECYQSVILNCWPRLSRWRGDILAGVCACWLHLCDDEEDGLSLSDEKLEDRTYLRSILQRLVSLLKVIEAEEVVDLDTELKSLANADARLENLLLMSP</sequence>
<accession>C5FME6</accession>
<dbReference type="AlphaFoldDB" id="C5FME6"/>
<name>C5FME6_ARTOC</name>
<reference evidence="3" key="1">
    <citation type="journal article" date="2012" name="MBio">
        <title>Comparative genome analysis of Trichophyton rubrum and related dermatophytes reveals candidate genes involved in infection.</title>
        <authorList>
            <person name="Martinez D.A."/>
            <person name="Oliver B.G."/>
            <person name="Graeser Y."/>
            <person name="Goldberg J.M."/>
            <person name="Li W."/>
            <person name="Martinez-Rossi N.M."/>
            <person name="Monod M."/>
            <person name="Shelest E."/>
            <person name="Barton R.C."/>
            <person name="Birch E."/>
            <person name="Brakhage A.A."/>
            <person name="Chen Z."/>
            <person name="Gurr S.J."/>
            <person name="Heiman D."/>
            <person name="Heitman J."/>
            <person name="Kosti I."/>
            <person name="Rossi A."/>
            <person name="Saif S."/>
            <person name="Samalova M."/>
            <person name="Saunders C.W."/>
            <person name="Shea T."/>
            <person name="Summerbell R.C."/>
            <person name="Xu J."/>
            <person name="Young S."/>
            <person name="Zeng Q."/>
            <person name="Birren B.W."/>
            <person name="Cuomo C.A."/>
            <person name="White T.C."/>
        </authorList>
    </citation>
    <scope>NUCLEOTIDE SEQUENCE [LARGE SCALE GENOMIC DNA]</scope>
    <source>
        <strain evidence="3">ATCC MYA-4605 / CBS 113480</strain>
    </source>
</reference>
<dbReference type="STRING" id="554155.C5FME6"/>
<dbReference type="OMA" id="VILNCWP"/>
<dbReference type="GeneID" id="9229686"/>
<protein>
    <submittedName>
        <fullName evidence="2">Uncharacterized protein</fullName>
    </submittedName>
</protein>
<proteinExistence type="inferred from homology"/>
<dbReference type="InterPro" id="IPR016024">
    <property type="entry name" value="ARM-type_fold"/>
</dbReference>